<evidence type="ECO:0000256" key="1">
    <source>
        <dbReference type="ARBA" id="ARBA00009437"/>
    </source>
</evidence>
<dbReference type="InterPro" id="IPR000847">
    <property type="entry name" value="LysR_HTH_N"/>
</dbReference>
<keyword evidence="4" id="KW-0804">Transcription</keyword>
<dbReference type="Proteomes" id="UP000446768">
    <property type="component" value="Unassembled WGS sequence"/>
</dbReference>
<sequence length="320" mass="34798">MHLFHKELNTMHSILRRLDLNLLPVFDALLRHRSVTAAANELAMSPSALSHALSRLREALADELFVRIGNAMQPTAYAEALAAPVAAALEALTQGLGEARGFDPATSERTFVLAATDYTAFAVLPPLLKRLQQAAPRLRCKVIYSSGRASSDELAAGRIDFGIGYEEDPIAPAPGIESFDWLVDDYVVIAANGHPAIRGAITLQQYLAARHAVVTPWNESSGYIDKVLEKMGHRRDVALYLPSVLAAPFVIGGSELVMTVPRQAALALREAAAINIFDAPFAIPRYTVKVYGHVRHSRTAAHSWMKNLLMTLRATRTGSA</sequence>
<comment type="caution">
    <text evidence="6">The sequence shown here is derived from an EMBL/GenBank/DDBJ whole genome shotgun (WGS) entry which is preliminary data.</text>
</comment>
<feature type="domain" description="HTH lysR-type" evidence="5">
    <location>
        <begin position="18"/>
        <end position="75"/>
    </location>
</feature>
<evidence type="ECO:0000313" key="7">
    <source>
        <dbReference type="Proteomes" id="UP000446768"/>
    </source>
</evidence>
<accession>A0A7X2LWE3</accession>
<protein>
    <submittedName>
        <fullName evidence="6">LysR family transcriptional regulator</fullName>
    </submittedName>
</protein>
<comment type="similarity">
    <text evidence="1">Belongs to the LysR transcriptional regulatory family.</text>
</comment>
<dbReference type="Gene3D" id="1.10.10.10">
    <property type="entry name" value="Winged helix-like DNA-binding domain superfamily/Winged helix DNA-binding domain"/>
    <property type="match status" value="1"/>
</dbReference>
<reference evidence="6 7" key="1">
    <citation type="submission" date="2019-11" db="EMBL/GenBank/DDBJ databases">
        <title>Novel species isolated from a subtropical stream in China.</title>
        <authorList>
            <person name="Lu H."/>
        </authorList>
    </citation>
    <scope>NUCLEOTIDE SEQUENCE [LARGE SCALE GENOMIC DNA]</scope>
    <source>
        <strain evidence="6 7">FT92W</strain>
    </source>
</reference>
<evidence type="ECO:0000256" key="2">
    <source>
        <dbReference type="ARBA" id="ARBA00023015"/>
    </source>
</evidence>
<dbReference type="EMBL" id="WKJJ01000025">
    <property type="protein sequence ID" value="MRV75903.1"/>
    <property type="molecule type" value="Genomic_DNA"/>
</dbReference>
<gene>
    <name evidence="6" type="ORF">GJ700_29740</name>
</gene>
<keyword evidence="7" id="KW-1185">Reference proteome</keyword>
<dbReference type="SUPFAM" id="SSF53850">
    <property type="entry name" value="Periplasmic binding protein-like II"/>
    <property type="match status" value="1"/>
</dbReference>
<keyword evidence="2" id="KW-0805">Transcription regulation</keyword>
<dbReference type="PANTHER" id="PTHR30118:SF15">
    <property type="entry name" value="TRANSCRIPTIONAL REGULATORY PROTEIN"/>
    <property type="match status" value="1"/>
</dbReference>
<keyword evidence="3" id="KW-0238">DNA-binding</keyword>
<dbReference type="GO" id="GO:0003677">
    <property type="term" value="F:DNA binding"/>
    <property type="evidence" value="ECO:0007669"/>
    <property type="project" value="UniProtKB-KW"/>
</dbReference>
<organism evidence="6 7">
    <name type="scientific">Pseudoduganella rivuli</name>
    <dbReference type="NCBI Taxonomy" id="2666085"/>
    <lineage>
        <taxon>Bacteria</taxon>
        <taxon>Pseudomonadati</taxon>
        <taxon>Pseudomonadota</taxon>
        <taxon>Betaproteobacteria</taxon>
        <taxon>Burkholderiales</taxon>
        <taxon>Oxalobacteraceae</taxon>
        <taxon>Telluria group</taxon>
        <taxon>Pseudoduganella</taxon>
    </lineage>
</organism>
<evidence type="ECO:0000256" key="4">
    <source>
        <dbReference type="ARBA" id="ARBA00023163"/>
    </source>
</evidence>
<dbReference type="InterPro" id="IPR050389">
    <property type="entry name" value="LysR-type_TF"/>
</dbReference>
<dbReference type="InterPro" id="IPR005119">
    <property type="entry name" value="LysR_subst-bd"/>
</dbReference>
<dbReference type="InterPro" id="IPR036390">
    <property type="entry name" value="WH_DNA-bd_sf"/>
</dbReference>
<dbReference type="PROSITE" id="PS50931">
    <property type="entry name" value="HTH_LYSR"/>
    <property type="match status" value="1"/>
</dbReference>
<evidence type="ECO:0000259" key="5">
    <source>
        <dbReference type="PROSITE" id="PS50931"/>
    </source>
</evidence>
<name>A0A7X2LWE3_9BURK</name>
<dbReference type="Pfam" id="PF03466">
    <property type="entry name" value="LysR_substrate"/>
    <property type="match status" value="1"/>
</dbReference>
<evidence type="ECO:0000256" key="3">
    <source>
        <dbReference type="ARBA" id="ARBA00023125"/>
    </source>
</evidence>
<dbReference type="Gene3D" id="3.40.190.10">
    <property type="entry name" value="Periplasmic binding protein-like II"/>
    <property type="match status" value="2"/>
</dbReference>
<evidence type="ECO:0000313" key="6">
    <source>
        <dbReference type="EMBL" id="MRV75903.1"/>
    </source>
</evidence>
<dbReference type="SUPFAM" id="SSF46785">
    <property type="entry name" value="Winged helix' DNA-binding domain"/>
    <property type="match status" value="1"/>
</dbReference>
<dbReference type="PANTHER" id="PTHR30118">
    <property type="entry name" value="HTH-TYPE TRANSCRIPTIONAL REGULATOR LEUO-RELATED"/>
    <property type="match status" value="1"/>
</dbReference>
<dbReference type="Pfam" id="PF00126">
    <property type="entry name" value="HTH_1"/>
    <property type="match status" value="1"/>
</dbReference>
<dbReference type="GO" id="GO:0003700">
    <property type="term" value="F:DNA-binding transcription factor activity"/>
    <property type="evidence" value="ECO:0007669"/>
    <property type="project" value="InterPro"/>
</dbReference>
<proteinExistence type="inferred from homology"/>
<dbReference type="AlphaFoldDB" id="A0A7X2LWE3"/>
<dbReference type="InterPro" id="IPR036388">
    <property type="entry name" value="WH-like_DNA-bd_sf"/>
</dbReference>